<gene>
    <name evidence="1" type="ORF">M4L21_13635</name>
</gene>
<dbReference type="AlphaFoldDB" id="A0A9X4R2M0"/>
<dbReference type="Pfam" id="PF12917">
    <property type="entry name" value="YfbR-like"/>
    <property type="match status" value="1"/>
</dbReference>
<proteinExistence type="predicted"/>
<evidence type="ECO:0000313" key="1">
    <source>
        <dbReference type="EMBL" id="MDG0860370.1"/>
    </source>
</evidence>
<organism evidence="1 2">
    <name type="scientific">Staphylococcus equorum</name>
    <dbReference type="NCBI Taxonomy" id="246432"/>
    <lineage>
        <taxon>Bacteria</taxon>
        <taxon>Bacillati</taxon>
        <taxon>Bacillota</taxon>
        <taxon>Bacilli</taxon>
        <taxon>Bacillales</taxon>
        <taxon>Staphylococcaceae</taxon>
        <taxon>Staphylococcus</taxon>
    </lineage>
</organism>
<name>A0A9X4R2M0_9STAP</name>
<sequence length="183" mass="20996">MIQQQLKTSELMKSLGDTTIMRLGEIIRYNNREKIKLENVAEHSLYVCSTVIKICNILNINNSDRAKSLEFAVTHDFGEIFLGDVAYDTKQDNPGLSQILEEAELKSLEKHMPEYVEIYRQFLKEEKEESLAYLITKLADTTSVLQYSNRELDLGNSTEEMKSINSGSVDRVIKLLEKIESKL</sequence>
<dbReference type="RefSeq" id="WP_277595889.1">
    <property type="nucleotide sequence ID" value="NZ_JAMBPX010000011.1"/>
</dbReference>
<dbReference type="Gene3D" id="1.10.3210.10">
    <property type="entry name" value="Hypothetical protein af1432"/>
    <property type="match status" value="1"/>
</dbReference>
<comment type="caution">
    <text evidence="1">The sequence shown here is derived from an EMBL/GenBank/DDBJ whole genome shotgun (WGS) entry which is preliminary data.</text>
</comment>
<reference evidence="1" key="1">
    <citation type="submission" date="2022-05" db="EMBL/GenBank/DDBJ databases">
        <title>Comparative genomics of Staphylococcus equorum isolates.</title>
        <authorList>
            <person name="Luelf R.H."/>
        </authorList>
    </citation>
    <scope>NUCLEOTIDE SEQUENCE</scope>
    <source>
        <strain evidence="1">TMW 2.2343</strain>
    </source>
</reference>
<evidence type="ECO:0000313" key="2">
    <source>
        <dbReference type="Proteomes" id="UP001152302"/>
    </source>
</evidence>
<accession>A0A9X4R2M0</accession>
<dbReference type="EMBL" id="JAMBPX010000011">
    <property type="protein sequence ID" value="MDG0860370.1"/>
    <property type="molecule type" value="Genomic_DNA"/>
</dbReference>
<protein>
    <submittedName>
        <fullName evidence="1">HD domain-containing protein</fullName>
    </submittedName>
</protein>
<dbReference type="SUPFAM" id="SSF109604">
    <property type="entry name" value="HD-domain/PDEase-like"/>
    <property type="match status" value="1"/>
</dbReference>
<dbReference type="Proteomes" id="UP001152302">
    <property type="component" value="Unassembled WGS sequence"/>
</dbReference>